<accession>A0A397S2E5</accession>
<name>A0A397S2E5_9GLOM</name>
<dbReference type="EMBL" id="QKYT01001036">
    <property type="protein sequence ID" value="RIA80148.1"/>
    <property type="molecule type" value="Genomic_DNA"/>
</dbReference>
<keyword evidence="2" id="KW-1185">Reference proteome</keyword>
<gene>
    <name evidence="1" type="ORF">C1645_15029</name>
</gene>
<evidence type="ECO:0000313" key="1">
    <source>
        <dbReference type="EMBL" id="RIA80148.1"/>
    </source>
</evidence>
<comment type="caution">
    <text evidence="1">The sequence shown here is derived from an EMBL/GenBank/DDBJ whole genome shotgun (WGS) entry which is preliminary data.</text>
</comment>
<evidence type="ECO:0000313" key="2">
    <source>
        <dbReference type="Proteomes" id="UP000265703"/>
    </source>
</evidence>
<protein>
    <submittedName>
        <fullName evidence="1">Uncharacterized protein</fullName>
    </submittedName>
</protein>
<organism evidence="1 2">
    <name type="scientific">Glomus cerebriforme</name>
    <dbReference type="NCBI Taxonomy" id="658196"/>
    <lineage>
        <taxon>Eukaryota</taxon>
        <taxon>Fungi</taxon>
        <taxon>Fungi incertae sedis</taxon>
        <taxon>Mucoromycota</taxon>
        <taxon>Glomeromycotina</taxon>
        <taxon>Glomeromycetes</taxon>
        <taxon>Glomerales</taxon>
        <taxon>Glomeraceae</taxon>
        <taxon>Glomus</taxon>
    </lineage>
</organism>
<reference evidence="1 2" key="1">
    <citation type="submission" date="2018-06" db="EMBL/GenBank/DDBJ databases">
        <title>Comparative genomics reveals the genomic features of Rhizophagus irregularis, R. cerebriforme, R. diaphanum and Gigaspora rosea, and their symbiotic lifestyle signature.</title>
        <authorList>
            <person name="Morin E."/>
            <person name="San Clemente H."/>
            <person name="Chen E.C.H."/>
            <person name="De La Providencia I."/>
            <person name="Hainaut M."/>
            <person name="Kuo A."/>
            <person name="Kohler A."/>
            <person name="Murat C."/>
            <person name="Tang N."/>
            <person name="Roy S."/>
            <person name="Loubradou J."/>
            <person name="Henrissat B."/>
            <person name="Grigoriev I.V."/>
            <person name="Corradi N."/>
            <person name="Roux C."/>
            <person name="Martin F.M."/>
        </authorList>
    </citation>
    <scope>NUCLEOTIDE SEQUENCE [LARGE SCALE GENOMIC DNA]</scope>
    <source>
        <strain evidence="1 2">DAOM 227022</strain>
    </source>
</reference>
<proteinExistence type="predicted"/>
<dbReference type="OrthoDB" id="5340906at2759"/>
<dbReference type="AlphaFoldDB" id="A0A397S2E5"/>
<dbReference type="Proteomes" id="UP000265703">
    <property type="component" value="Unassembled WGS sequence"/>
</dbReference>
<sequence length="177" mass="21235">MRRTRMSLKHKTLKRMMIRITHLYLSKMTIQITYQGQNPPPLLISSSQLEDFRESYKKMNVAHKWVLSSGRCVEDTLFEHCERLPVESLLHSWVIDLDDREAESLFTTEEWNEIQRAVKKLPEVDRTFADSMMRFSDVKTTSDLRRVLKTTSFLYENEPYDRLKHYDAEWTEVVMRK</sequence>